<evidence type="ECO:0000313" key="1">
    <source>
        <dbReference type="EMBL" id="MBB4609504.1"/>
    </source>
</evidence>
<evidence type="ECO:0000313" key="2">
    <source>
        <dbReference type="Proteomes" id="UP000584663"/>
    </source>
</evidence>
<sequence>MDSDDDGPAIFSVGARRILSQGGPEGIGDGDAALVIDKANATTLIQTPFGHANLAHGAHGLAASKRDHRRIPTISGSQ</sequence>
<dbReference type="Proteomes" id="UP000584663">
    <property type="component" value="Unassembled WGS sequence"/>
</dbReference>
<proteinExistence type="predicted"/>
<name>A0ABR6K905_9SPHN</name>
<organism evidence="1 2">
    <name type="scientific">Sphingomonas yabuuchiae</name>
    <dbReference type="NCBI Taxonomy" id="172044"/>
    <lineage>
        <taxon>Bacteria</taxon>
        <taxon>Pseudomonadati</taxon>
        <taxon>Pseudomonadota</taxon>
        <taxon>Alphaproteobacteria</taxon>
        <taxon>Sphingomonadales</taxon>
        <taxon>Sphingomonadaceae</taxon>
        <taxon>Sphingomonas</taxon>
    </lineage>
</organism>
<protein>
    <submittedName>
        <fullName evidence="1">Uncharacterized protein</fullName>
    </submittedName>
</protein>
<reference evidence="1 2" key="1">
    <citation type="submission" date="2020-08" db="EMBL/GenBank/DDBJ databases">
        <title>Genomic Encyclopedia of Type Strains, Phase IV (KMG-IV): sequencing the most valuable type-strain genomes for metagenomic binning, comparative biology and taxonomic classification.</title>
        <authorList>
            <person name="Goeker M."/>
        </authorList>
    </citation>
    <scope>NUCLEOTIDE SEQUENCE [LARGE SCALE GENOMIC DNA]</scope>
    <source>
        <strain evidence="1 2">DSM 14562</strain>
    </source>
</reference>
<comment type="caution">
    <text evidence="1">The sequence shown here is derived from an EMBL/GenBank/DDBJ whole genome shotgun (WGS) entry which is preliminary data.</text>
</comment>
<dbReference type="RefSeq" id="WP_240456624.1">
    <property type="nucleotide sequence ID" value="NZ_JACHNX010000005.1"/>
</dbReference>
<keyword evidence="2" id="KW-1185">Reference proteome</keyword>
<gene>
    <name evidence="1" type="ORF">GGQ89_001723</name>
</gene>
<dbReference type="EMBL" id="JACHNX010000005">
    <property type="protein sequence ID" value="MBB4609504.1"/>
    <property type="molecule type" value="Genomic_DNA"/>
</dbReference>
<accession>A0ABR6K905</accession>